<name>A0ABV8QSI7_9BACT</name>
<reference evidence="3" key="1">
    <citation type="journal article" date="2019" name="Int. J. Syst. Evol. Microbiol.">
        <title>The Global Catalogue of Microorganisms (GCM) 10K type strain sequencing project: providing services to taxonomists for standard genome sequencing and annotation.</title>
        <authorList>
            <consortium name="The Broad Institute Genomics Platform"/>
            <consortium name="The Broad Institute Genome Sequencing Center for Infectious Disease"/>
            <person name="Wu L."/>
            <person name="Ma J."/>
        </authorList>
    </citation>
    <scope>NUCLEOTIDE SEQUENCE [LARGE SCALE GENOMIC DNA]</scope>
    <source>
        <strain evidence="3">CECT 8289</strain>
    </source>
</reference>
<feature type="region of interest" description="Disordered" evidence="1">
    <location>
        <begin position="253"/>
        <end position="275"/>
    </location>
</feature>
<evidence type="ECO:0000256" key="1">
    <source>
        <dbReference type="SAM" id="MobiDB-lite"/>
    </source>
</evidence>
<protein>
    <recommendedName>
        <fullName evidence="4">DUF4105 domain-containing protein</fullName>
    </recommendedName>
</protein>
<dbReference type="PROSITE" id="PS51257">
    <property type="entry name" value="PROKAR_LIPOPROTEIN"/>
    <property type="match status" value="1"/>
</dbReference>
<comment type="caution">
    <text evidence="2">The sequence shown here is derived from an EMBL/GenBank/DDBJ whole genome shotgun (WGS) entry which is preliminary data.</text>
</comment>
<dbReference type="EMBL" id="JBHSCZ010000002">
    <property type="protein sequence ID" value="MFC4263271.1"/>
    <property type="molecule type" value="Genomic_DNA"/>
</dbReference>
<evidence type="ECO:0000313" key="2">
    <source>
        <dbReference type="EMBL" id="MFC4263271.1"/>
    </source>
</evidence>
<organism evidence="2 3">
    <name type="scientific">Ferruginibacter yonginensis</name>
    <dbReference type="NCBI Taxonomy" id="1310416"/>
    <lineage>
        <taxon>Bacteria</taxon>
        <taxon>Pseudomonadati</taxon>
        <taxon>Bacteroidota</taxon>
        <taxon>Chitinophagia</taxon>
        <taxon>Chitinophagales</taxon>
        <taxon>Chitinophagaceae</taxon>
        <taxon>Ferruginibacter</taxon>
    </lineage>
</organism>
<keyword evidence="3" id="KW-1185">Reference proteome</keyword>
<gene>
    <name evidence="2" type="ORF">ACFOWM_10305</name>
</gene>
<sequence>MKKYFIYAFLVLSCFFYSCKKIDFDNIQSENYHESFFYNPKPTSESIKLIISRLETYDSKVKFTKTLSKYAGKPIWDKVSILKANKSNSQSLIEDNNDSIIVVPLSNDNKVLSTLLMFKIEENTFDFSSYNQQLLYDLAHNFSNNIETKNLLNLFFYMENKCFGTKIFYNIPAQIFPDVNNLSSDSFKIIKLVNTSSQLNLVQISQLCYEVGWVTGDGTPYNGSIEYPSQVIYLITNCIPIYGEIEIPGGNGSTGGGAGTTGTGNGGTSSGGGGGSNSSTDCGFLKWYTQNPCDIYPHNAPHDQSPDIIDVYSDESLPTYPDISDDELPVSLQSLFNCFNQIPNAGATYSVKLCVDLPVDGMWNAPFNLTQKSPGHTFLTLTKTNGSQSISQSVGFYPIGSGGTPINPNATGGFKNNGDPNHEYNAALNAYNVSATQFSNVLNNLLSHENDTYNIYDNNCTTIAINAFNLVIASPIVLAPFVVQTPFSPVPVYFLQSPQKLYQAIRNISVGTGISKQFNVDVKAPLSTNICP</sequence>
<dbReference type="RefSeq" id="WP_379709610.1">
    <property type="nucleotide sequence ID" value="NZ_JBHSCZ010000002.1"/>
</dbReference>
<proteinExistence type="predicted"/>
<evidence type="ECO:0008006" key="4">
    <source>
        <dbReference type="Google" id="ProtNLM"/>
    </source>
</evidence>
<accession>A0ABV8QSI7</accession>
<evidence type="ECO:0000313" key="3">
    <source>
        <dbReference type="Proteomes" id="UP001595907"/>
    </source>
</evidence>
<dbReference type="Proteomes" id="UP001595907">
    <property type="component" value="Unassembled WGS sequence"/>
</dbReference>